<protein>
    <recommendedName>
        <fullName evidence="10">Peptidase M43 pregnancy-associated plasma-A domain-containing protein</fullName>
    </recommendedName>
</protein>
<evidence type="ECO:0000313" key="11">
    <source>
        <dbReference type="EMBL" id="CAK0803988.1"/>
    </source>
</evidence>
<dbReference type="PANTHER" id="PTHR47466:SF1">
    <property type="entry name" value="METALLOPROTEASE MEP1 (AFU_ORTHOLOGUE AFUA_1G07730)-RELATED"/>
    <property type="match status" value="1"/>
</dbReference>
<evidence type="ECO:0000256" key="4">
    <source>
        <dbReference type="ARBA" id="ARBA00022729"/>
    </source>
</evidence>
<evidence type="ECO:0000259" key="10">
    <source>
        <dbReference type="Pfam" id="PF05572"/>
    </source>
</evidence>
<sequence length="478" mass="52992">MPMTCHASVSLALLWLRASLTDALFMRVPIESPNQAEHDRPHRRSMYKRVADLQAGDIELHKEAYRRIGQLLDLATSMPHSKHILHFVMSHPEAPVLPPGGCMYLPSDTAWASFYEHLEHPFPALFVEMVANSYYPSCNDTSLSGLKLPSSCGAEAMRGSRGCFKVTSLGSAAGIEVFETAGHVGLPDKWSYHIEHATAPRSRVPQTGAVSKCGMSGELPQVPQAARLVIPTRYVVCRMSDDDDSVTEQHVREQNRWANEALSGLSPWARTDFDGDERPASADMQISFELSDISIVTDSQCAKHGFTKPWLLHKYNQNASQHFTFVIIANDQSGVMGQSLLPHQLSEEDSPEHMVVVSTEGFRGHAGRNRGDMRYDEGDALVHEAGHGLGLYHTFEGSCANRGANGGRGDFIEDTSDEAMPHYECALTRSCGKADPVHNFMAYSPDSCKVGFTEGQKRRAWCELEHHRAALYQRSLRK</sequence>
<evidence type="ECO:0000256" key="8">
    <source>
        <dbReference type="ARBA" id="ARBA00023157"/>
    </source>
</evidence>
<evidence type="ECO:0000256" key="7">
    <source>
        <dbReference type="ARBA" id="ARBA00023049"/>
    </source>
</evidence>
<feature type="signal peptide" evidence="9">
    <location>
        <begin position="1"/>
        <end position="23"/>
    </location>
</feature>
<dbReference type="SUPFAM" id="SSF55486">
    <property type="entry name" value="Metalloproteases ('zincins'), catalytic domain"/>
    <property type="match status" value="1"/>
</dbReference>
<organism evidence="11 12">
    <name type="scientific">Prorocentrum cordatum</name>
    <dbReference type="NCBI Taxonomy" id="2364126"/>
    <lineage>
        <taxon>Eukaryota</taxon>
        <taxon>Sar</taxon>
        <taxon>Alveolata</taxon>
        <taxon>Dinophyceae</taxon>
        <taxon>Prorocentrales</taxon>
        <taxon>Prorocentraceae</taxon>
        <taxon>Prorocentrum</taxon>
    </lineage>
</organism>
<evidence type="ECO:0000256" key="1">
    <source>
        <dbReference type="ARBA" id="ARBA00008721"/>
    </source>
</evidence>
<dbReference type="PANTHER" id="PTHR47466">
    <property type="match status" value="1"/>
</dbReference>
<keyword evidence="8" id="KW-1015">Disulfide bond</keyword>
<evidence type="ECO:0000256" key="9">
    <source>
        <dbReference type="SAM" id="SignalP"/>
    </source>
</evidence>
<gene>
    <name evidence="11" type="ORF">PCOR1329_LOCUS10935</name>
</gene>
<keyword evidence="5" id="KW-0378">Hydrolase</keyword>
<comment type="caution">
    <text evidence="11">The sequence shown here is derived from an EMBL/GenBank/DDBJ whole genome shotgun (WGS) entry which is preliminary data.</text>
</comment>
<accession>A0ABN9QGG5</accession>
<evidence type="ECO:0000256" key="5">
    <source>
        <dbReference type="ARBA" id="ARBA00022801"/>
    </source>
</evidence>
<evidence type="ECO:0000313" key="12">
    <source>
        <dbReference type="Proteomes" id="UP001189429"/>
    </source>
</evidence>
<dbReference type="Proteomes" id="UP001189429">
    <property type="component" value="Unassembled WGS sequence"/>
</dbReference>
<keyword evidence="7" id="KW-0482">Metalloprotease</keyword>
<proteinExistence type="inferred from homology"/>
<feature type="domain" description="Peptidase M43 pregnancy-associated plasma-A" evidence="10">
    <location>
        <begin position="378"/>
        <end position="459"/>
    </location>
</feature>
<evidence type="ECO:0000256" key="6">
    <source>
        <dbReference type="ARBA" id="ARBA00022833"/>
    </source>
</evidence>
<keyword evidence="4 9" id="KW-0732">Signal</keyword>
<evidence type="ECO:0000256" key="3">
    <source>
        <dbReference type="ARBA" id="ARBA00022723"/>
    </source>
</evidence>
<evidence type="ECO:0000256" key="2">
    <source>
        <dbReference type="ARBA" id="ARBA00022670"/>
    </source>
</evidence>
<dbReference type="InterPro" id="IPR008754">
    <property type="entry name" value="Peptidase_M43"/>
</dbReference>
<dbReference type="Gene3D" id="3.40.390.10">
    <property type="entry name" value="Collagenase (Catalytic Domain)"/>
    <property type="match status" value="1"/>
</dbReference>
<keyword evidence="12" id="KW-1185">Reference proteome</keyword>
<keyword evidence="3" id="KW-0479">Metal-binding</keyword>
<dbReference type="Pfam" id="PF05572">
    <property type="entry name" value="Peptidase_M43"/>
    <property type="match status" value="1"/>
</dbReference>
<feature type="chain" id="PRO_5045941399" description="Peptidase M43 pregnancy-associated plasma-A domain-containing protein" evidence="9">
    <location>
        <begin position="24"/>
        <end position="478"/>
    </location>
</feature>
<dbReference type="InterPro" id="IPR024079">
    <property type="entry name" value="MetalloPept_cat_dom_sf"/>
</dbReference>
<name>A0ABN9QGG5_9DINO</name>
<keyword evidence="2" id="KW-0645">Protease</keyword>
<comment type="similarity">
    <text evidence="1">Belongs to the peptidase M43B family.</text>
</comment>
<reference evidence="11" key="1">
    <citation type="submission" date="2023-10" db="EMBL/GenBank/DDBJ databases">
        <authorList>
            <person name="Chen Y."/>
            <person name="Shah S."/>
            <person name="Dougan E. K."/>
            <person name="Thang M."/>
            <person name="Chan C."/>
        </authorList>
    </citation>
    <scope>NUCLEOTIDE SEQUENCE [LARGE SCALE GENOMIC DNA]</scope>
</reference>
<keyword evidence="6" id="KW-0862">Zinc</keyword>
<dbReference type="EMBL" id="CAUYUJ010003120">
    <property type="protein sequence ID" value="CAK0803988.1"/>
    <property type="molecule type" value="Genomic_DNA"/>
</dbReference>